<organism evidence="1 2">
    <name type="scientific">Bipolaris victoriae (strain FI3)</name>
    <name type="common">Victoria blight of oats agent</name>
    <name type="synonym">Cochliobolus victoriae</name>
    <dbReference type="NCBI Taxonomy" id="930091"/>
    <lineage>
        <taxon>Eukaryota</taxon>
        <taxon>Fungi</taxon>
        <taxon>Dikarya</taxon>
        <taxon>Ascomycota</taxon>
        <taxon>Pezizomycotina</taxon>
        <taxon>Dothideomycetes</taxon>
        <taxon>Pleosporomycetidae</taxon>
        <taxon>Pleosporales</taxon>
        <taxon>Pleosporineae</taxon>
        <taxon>Pleosporaceae</taxon>
        <taxon>Bipolaris</taxon>
    </lineage>
</organism>
<reference evidence="1 2" key="1">
    <citation type="journal article" date="2013" name="PLoS Genet.">
        <title>Comparative genome structure, secondary metabolite, and effector coding capacity across Cochliobolus pathogens.</title>
        <authorList>
            <person name="Condon B.J."/>
            <person name="Leng Y."/>
            <person name="Wu D."/>
            <person name="Bushley K.E."/>
            <person name="Ohm R.A."/>
            <person name="Otillar R."/>
            <person name="Martin J."/>
            <person name="Schackwitz W."/>
            <person name="Grimwood J."/>
            <person name="MohdZainudin N."/>
            <person name="Xue C."/>
            <person name="Wang R."/>
            <person name="Manning V.A."/>
            <person name="Dhillon B."/>
            <person name="Tu Z.J."/>
            <person name="Steffenson B.J."/>
            <person name="Salamov A."/>
            <person name="Sun H."/>
            <person name="Lowry S."/>
            <person name="LaButti K."/>
            <person name="Han J."/>
            <person name="Copeland A."/>
            <person name="Lindquist E."/>
            <person name="Barry K."/>
            <person name="Schmutz J."/>
            <person name="Baker S.E."/>
            <person name="Ciuffetti L.M."/>
            <person name="Grigoriev I.V."/>
            <person name="Zhong S."/>
            <person name="Turgeon B.G."/>
        </authorList>
    </citation>
    <scope>NUCLEOTIDE SEQUENCE [LARGE SCALE GENOMIC DNA]</scope>
    <source>
        <strain evidence="1 2">FI3</strain>
    </source>
</reference>
<dbReference type="OrthoDB" id="6365676at2759"/>
<gene>
    <name evidence="1" type="ORF">COCVIDRAFT_28207</name>
</gene>
<dbReference type="HOGENOM" id="CLU_839343_0_0_1"/>
<accession>W7ELK0</accession>
<evidence type="ECO:0000313" key="1">
    <source>
        <dbReference type="EMBL" id="EUN25192.1"/>
    </source>
</evidence>
<name>W7ELK0_BIPV3</name>
<protein>
    <recommendedName>
        <fullName evidence="3">F-box domain-containing protein</fullName>
    </recommendedName>
</protein>
<dbReference type="RefSeq" id="XP_014554773.1">
    <property type="nucleotide sequence ID" value="XM_014699287.1"/>
</dbReference>
<evidence type="ECO:0008006" key="3">
    <source>
        <dbReference type="Google" id="ProtNLM"/>
    </source>
</evidence>
<dbReference type="Proteomes" id="UP000054337">
    <property type="component" value="Unassembled WGS sequence"/>
</dbReference>
<proteinExistence type="predicted"/>
<keyword evidence="2" id="KW-1185">Reference proteome</keyword>
<dbReference type="AlphaFoldDB" id="W7ELK0"/>
<evidence type="ECO:0000313" key="2">
    <source>
        <dbReference type="Proteomes" id="UP000054337"/>
    </source>
</evidence>
<dbReference type="GeneID" id="26254081"/>
<sequence length="331" mass="37981">MLNETPSTNQGQAFGPLPPELLLNVLDQLVEACNHHRPVVRSRFDIITRTLHSLTLVSRSVHPIATEYLYSNCLWLDCPGTLGRFCSTAGLDHQHQTTIQKTREPPKPTFLRYITSIHMSPIMTRDLWQDDWETSIGLPVIISLLNTIGSNLKRLHLNLVQFIFDWGGAESKNMAIIDRNMYSNMLLLEELIISCDIISHFPNPPPNIKRLAIATDHFRDAEWTFYRSSPSLQSLVLFWPDGMIDKHIDSFFDLYEGKSLDIILVDEFGHNKAQFGIRGRESNDTVRIWEVDMPSDMGKSYDQWIWDQGAAGTLWDQKQRRMPSLSETKGD</sequence>
<dbReference type="EMBL" id="KI968755">
    <property type="protein sequence ID" value="EUN25192.1"/>
    <property type="molecule type" value="Genomic_DNA"/>
</dbReference>